<accession>A0ABX8Q8L4</accession>
<evidence type="ECO:0000313" key="2">
    <source>
        <dbReference type="EMBL" id="QXI51503.1"/>
    </source>
</evidence>
<dbReference type="Pfam" id="PF18974">
    <property type="entry name" value="DUF5710"/>
    <property type="match status" value="1"/>
</dbReference>
<sequence length="394" mass="44992">MSKRIDLAVPFEEKDEAKQFYVEWDDEKRVWWTTEEFMCEGLERWLPFRPTPEDVVESLPPFTSTDADRKHVELVSQTCEFREWMLLMLPSGLWGAFLRADLEGRAASAVVEGNYTEGCRYVSSKPADTLAFMRENRIYQGALRQEENSWSTGSASHDDVDDTIPLYCVGQLIVGNQTLEIQLPLGCERLMVHLADNAPVPAKNSELSLEVFAYLDRYTPDSVKYPLSKQLDLAREISQKLRIPMSTLQRENRATCLAFIDQHKADLTLYRAIFKELDVGSWPLAKRINNYVKWSTAKTLLSNGVPWESIAESLGVKTKATIEKYAVQATETEDEMPELLTVPFFQDLIQLGRNGGSVDLTLREMAEAQAWESFSRERLVRTALRKQSTTEVVI</sequence>
<dbReference type="EMBL" id="CP077080">
    <property type="protein sequence ID" value="QXI51503.1"/>
    <property type="molecule type" value="Genomic_DNA"/>
</dbReference>
<dbReference type="RefSeq" id="WP_217859851.1">
    <property type="nucleotide sequence ID" value="NZ_CP077080.1"/>
</dbReference>
<feature type="domain" description="DUF5710" evidence="1">
    <location>
        <begin position="4"/>
        <end position="47"/>
    </location>
</feature>
<dbReference type="InterPro" id="IPR043764">
    <property type="entry name" value="DUF5710"/>
</dbReference>
<gene>
    <name evidence="2" type="ORF">KSS97_18380</name>
</gene>
<evidence type="ECO:0000313" key="3">
    <source>
        <dbReference type="Proteomes" id="UP000824066"/>
    </source>
</evidence>
<reference evidence="2 3" key="1">
    <citation type="journal article" date="2021" name="Microorganisms">
        <title>The Ever-Expanding Pseudomonas Genus: Description of 43 New Species and Partition of the Pseudomonas putida Group.</title>
        <authorList>
            <person name="Girard L."/>
            <person name="Lood C."/>
            <person name="Hofte M."/>
            <person name="Vandamme P."/>
            <person name="Rokni-Zadeh H."/>
            <person name="van Noort V."/>
            <person name="Lavigne R."/>
            <person name="De Mot R."/>
        </authorList>
    </citation>
    <scope>NUCLEOTIDE SEQUENCE [LARGE SCALE GENOMIC DNA]</scope>
    <source>
        <strain evidence="2 3">SWRI17</strain>
    </source>
</reference>
<protein>
    <recommendedName>
        <fullName evidence="1">DUF5710 domain-containing protein</fullName>
    </recommendedName>
</protein>
<keyword evidence="3" id="KW-1185">Reference proteome</keyword>
<organism evidence="2 3">
    <name type="scientific">Pseudomonas canavaninivorans</name>
    <dbReference type="NCBI Taxonomy" id="2842348"/>
    <lineage>
        <taxon>Bacteria</taxon>
        <taxon>Pseudomonadati</taxon>
        <taxon>Pseudomonadota</taxon>
        <taxon>Gammaproteobacteria</taxon>
        <taxon>Pseudomonadales</taxon>
        <taxon>Pseudomonadaceae</taxon>
        <taxon>Pseudomonas</taxon>
    </lineage>
</organism>
<dbReference type="Proteomes" id="UP000824066">
    <property type="component" value="Chromosome"/>
</dbReference>
<evidence type="ECO:0000259" key="1">
    <source>
        <dbReference type="Pfam" id="PF18974"/>
    </source>
</evidence>
<name>A0ABX8Q8L4_PSECO</name>
<proteinExistence type="predicted"/>